<dbReference type="NCBIfam" id="TIGR04474">
    <property type="entry name" value="tcm_partner"/>
    <property type="match status" value="1"/>
</dbReference>
<evidence type="ECO:0008006" key="3">
    <source>
        <dbReference type="Google" id="ProtNLM"/>
    </source>
</evidence>
<proteinExistence type="predicted"/>
<dbReference type="EMBL" id="BSDS01000001">
    <property type="protein sequence ID" value="GLI36993.1"/>
    <property type="molecule type" value="Genomic_DNA"/>
</dbReference>
<dbReference type="AlphaFoldDB" id="A0A9W6FY78"/>
<dbReference type="InterPro" id="IPR029063">
    <property type="entry name" value="SAM-dependent_MTases_sf"/>
</dbReference>
<evidence type="ECO:0000313" key="2">
    <source>
        <dbReference type="Proteomes" id="UP001144352"/>
    </source>
</evidence>
<organism evidence="1 2">
    <name type="scientific">Geobacter hydrogenophilus</name>
    <dbReference type="NCBI Taxonomy" id="40983"/>
    <lineage>
        <taxon>Bacteria</taxon>
        <taxon>Pseudomonadati</taxon>
        <taxon>Thermodesulfobacteriota</taxon>
        <taxon>Desulfuromonadia</taxon>
        <taxon>Geobacterales</taxon>
        <taxon>Geobacteraceae</taxon>
        <taxon>Geobacter</taxon>
    </lineage>
</organism>
<accession>A0A9W6FY78</accession>
<keyword evidence="2" id="KW-1185">Reference proteome</keyword>
<sequence>MKDKWQCRVYIDLFSGAGRARIKETGKIVDGSPLIALGIDDPFDRYIFCEEDATNIDALRKRVMTDYPSLDTHFVHGDANKAVDEILAKIPQHSPIYKVLGFCFVDPFKIDNLKFTTLKRLSAKYMDFLVLIPTGMDARRNVSYYMKYNSKHIEEFTGRPNWRDEWPEAEARGENFGLFFIKQFCTSMADIGYKYTTAEASVEIRSTEKNLPLYRLAFFSKHPLGHKFWGEAKKYSSPQLDLF</sequence>
<dbReference type="Proteomes" id="UP001144352">
    <property type="component" value="Unassembled WGS sequence"/>
</dbReference>
<comment type="caution">
    <text evidence="1">The sequence shown here is derived from an EMBL/GenBank/DDBJ whole genome shotgun (WGS) entry which is preliminary data.</text>
</comment>
<name>A0A9W6FY78_9BACT</name>
<gene>
    <name evidence="1" type="ORF">GHYDROH2_04940</name>
</gene>
<protein>
    <recommendedName>
        <fullName evidence="3">Three-Cys-motif partner protein TcmP</fullName>
    </recommendedName>
</protein>
<evidence type="ECO:0000313" key="1">
    <source>
        <dbReference type="EMBL" id="GLI36993.1"/>
    </source>
</evidence>
<dbReference type="InterPro" id="IPR031009">
    <property type="entry name" value="Tcm_partner"/>
</dbReference>
<dbReference type="SUPFAM" id="SSF53335">
    <property type="entry name" value="S-adenosyl-L-methionine-dependent methyltransferases"/>
    <property type="match status" value="1"/>
</dbReference>
<reference evidence="1" key="1">
    <citation type="submission" date="2022-12" db="EMBL/GenBank/DDBJ databases">
        <title>Reference genome sequencing for broad-spectrum identification of bacterial and archaeal isolates by mass spectrometry.</title>
        <authorList>
            <person name="Sekiguchi Y."/>
            <person name="Tourlousse D.M."/>
        </authorList>
    </citation>
    <scope>NUCLEOTIDE SEQUENCE</scope>
    <source>
        <strain evidence="1">H2</strain>
    </source>
</reference>